<proteinExistence type="predicted"/>
<evidence type="ECO:0000313" key="2">
    <source>
        <dbReference type="Proteomes" id="UP000032452"/>
    </source>
</evidence>
<comment type="caution">
    <text evidence="1">The sequence shown here is derived from an EMBL/GenBank/DDBJ whole genome shotgun (WGS) entry which is preliminary data.</text>
</comment>
<dbReference type="Gene3D" id="1.10.10.10">
    <property type="entry name" value="Winged helix-like DNA-binding domain superfamily/Winged helix DNA-binding domain"/>
    <property type="match status" value="1"/>
</dbReference>
<dbReference type="EMBL" id="JYON01000013">
    <property type="protein sequence ID" value="KJH71221.1"/>
    <property type="molecule type" value="Genomic_DNA"/>
</dbReference>
<dbReference type="Proteomes" id="UP000032452">
    <property type="component" value="Unassembled WGS sequence"/>
</dbReference>
<evidence type="ECO:0000313" key="1">
    <source>
        <dbReference type="EMBL" id="KJH71221.1"/>
    </source>
</evidence>
<protein>
    <recommendedName>
        <fullName evidence="3">Helix-turn-helix type 11 domain-containing protein</fullName>
    </recommendedName>
</protein>
<dbReference type="AlphaFoldDB" id="A0A0D8ZVH3"/>
<evidence type="ECO:0008006" key="3">
    <source>
        <dbReference type="Google" id="ProtNLM"/>
    </source>
</evidence>
<reference evidence="1 2" key="1">
    <citation type="submission" date="2015-02" db="EMBL/GenBank/DDBJ databases">
        <title>Draft genome of a novel marine cyanobacterium (Chroococcales) isolated from South Atlantic Ocean.</title>
        <authorList>
            <person name="Rigonato J."/>
            <person name="Alvarenga D.O."/>
            <person name="Branco L.H."/>
            <person name="Varani A.M."/>
            <person name="Brandini F.P."/>
            <person name="Fiore M.F."/>
        </authorList>
    </citation>
    <scope>NUCLEOTIDE SEQUENCE [LARGE SCALE GENOMIC DNA]</scope>
    <source>
        <strain evidence="1 2">CENA595</strain>
    </source>
</reference>
<accession>A0A0D8ZVH3</accession>
<keyword evidence="2" id="KW-1185">Reference proteome</keyword>
<dbReference type="Pfam" id="PF13730">
    <property type="entry name" value="HTH_36"/>
    <property type="match status" value="1"/>
</dbReference>
<gene>
    <name evidence="1" type="ORF">UH38_13065</name>
</gene>
<dbReference type="SUPFAM" id="SSF46785">
    <property type="entry name" value="Winged helix' DNA-binding domain"/>
    <property type="match status" value="1"/>
</dbReference>
<name>A0A0D8ZVH3_9CYAN</name>
<dbReference type="InterPro" id="IPR036390">
    <property type="entry name" value="WH_DNA-bd_sf"/>
</dbReference>
<dbReference type="InterPro" id="IPR036388">
    <property type="entry name" value="WH-like_DNA-bd_sf"/>
</dbReference>
<sequence length="85" mass="9714">MEEHLKACRELNSTQRAVYYYLQILGSDGSWMNFTAQDIQDIAADLGISKRTLYSALKVLGQLGWIEYNKPTGAYLVSFQQTRSF</sequence>
<organism evidence="1 2">
    <name type="scientific">Aliterella atlantica CENA595</name>
    <dbReference type="NCBI Taxonomy" id="1618023"/>
    <lineage>
        <taxon>Bacteria</taxon>
        <taxon>Bacillati</taxon>
        <taxon>Cyanobacteriota</taxon>
        <taxon>Cyanophyceae</taxon>
        <taxon>Chroococcidiopsidales</taxon>
        <taxon>Aliterellaceae</taxon>
        <taxon>Aliterella</taxon>
    </lineage>
</organism>